<keyword evidence="5" id="KW-0206">Cytoskeleton</keyword>
<dbReference type="GO" id="GO:0005874">
    <property type="term" value="C:microtubule"/>
    <property type="evidence" value="ECO:0007669"/>
    <property type="project" value="UniProtKB-KW"/>
</dbReference>
<evidence type="ECO:0000256" key="5">
    <source>
        <dbReference type="ARBA" id="ARBA00023212"/>
    </source>
</evidence>
<dbReference type="PANTHER" id="PTHR46372">
    <property type="entry name" value="PROTEIN WVD2-LIKE 3"/>
    <property type="match status" value="1"/>
</dbReference>
<feature type="compositionally biased region" description="Low complexity" evidence="6">
    <location>
        <begin position="31"/>
        <end position="42"/>
    </location>
</feature>
<evidence type="ECO:0000256" key="4">
    <source>
        <dbReference type="ARBA" id="ARBA00022701"/>
    </source>
</evidence>
<dbReference type="Pfam" id="PF06886">
    <property type="entry name" value="TPX2"/>
    <property type="match status" value="1"/>
</dbReference>
<evidence type="ECO:0000256" key="2">
    <source>
        <dbReference type="ARBA" id="ARBA00005885"/>
    </source>
</evidence>
<feature type="compositionally biased region" description="Basic and acidic residues" evidence="6">
    <location>
        <begin position="316"/>
        <end position="335"/>
    </location>
</feature>
<feature type="region of interest" description="Disordered" evidence="6">
    <location>
        <begin position="411"/>
        <end position="433"/>
    </location>
</feature>
<name>A0AAD5NZN3_ACENE</name>
<evidence type="ECO:0000256" key="6">
    <source>
        <dbReference type="SAM" id="MobiDB-lite"/>
    </source>
</evidence>
<evidence type="ECO:0000313" key="8">
    <source>
        <dbReference type="EMBL" id="KAI9194590.1"/>
    </source>
</evidence>
<dbReference type="InterPro" id="IPR027329">
    <property type="entry name" value="TPX2_C"/>
</dbReference>
<sequence length="465" mass="50399">MPVNGGKSCSDFVQSSSVILRSSETPKLSHTNANTNTRTDTASSKKPTSNSSQIGPRLAMGIEVTDVCMDKEADCVIVYSNGVSPDSDHETIPNHNDLEGSYEHVDGNPELQSGEESTEVKEYVVKECTNENSVEMSELGHIDKNKEEQNIVSSNLEAGLPGEKVKPEDLKSKDINKSQSAVKHASKATAGHVRTKHTIPQPFALATEKRASSGTRPAVTESYAAAAGNKTSNANGVKRLNTKKLNQPPLVSRKPLQPNNKKHPDEEDTCSVASSTAASARTVKSRMVVAAAPSFRCTERAEKRKEFYSKLEEKHQALEAEKSQVEARSKEESEAAVKQLRKSLMFKASPMPSFYNDGPPPKVELKKMPPTRAKSPKLGRRKSCSDAVSLNLGDKVKGAYRPGNRHSMVTLKEDTSAPVSTNRMDPDIQNGDAACKLKDEPKHLEEVILSMVNGHGNADIGGVQS</sequence>
<dbReference type="PANTHER" id="PTHR46372:SF2">
    <property type="entry name" value="PROTEIN WVD2-LIKE 3"/>
    <property type="match status" value="1"/>
</dbReference>
<evidence type="ECO:0000256" key="3">
    <source>
        <dbReference type="ARBA" id="ARBA00022490"/>
    </source>
</evidence>
<dbReference type="GO" id="GO:0000226">
    <property type="term" value="P:microtubule cytoskeleton organization"/>
    <property type="evidence" value="ECO:0007669"/>
    <property type="project" value="InterPro"/>
</dbReference>
<comment type="subcellular location">
    <subcellularLocation>
        <location evidence="1">Cytoplasm</location>
        <location evidence="1">Cytoskeleton</location>
    </subcellularLocation>
</comment>
<comment type="caution">
    <text evidence="8">The sequence shown here is derived from an EMBL/GenBank/DDBJ whole genome shotgun (WGS) entry which is preliminary data.</text>
</comment>
<dbReference type="Proteomes" id="UP001064489">
    <property type="component" value="Chromosome 1"/>
</dbReference>
<organism evidence="8 9">
    <name type="scientific">Acer negundo</name>
    <name type="common">Box elder</name>
    <dbReference type="NCBI Taxonomy" id="4023"/>
    <lineage>
        <taxon>Eukaryota</taxon>
        <taxon>Viridiplantae</taxon>
        <taxon>Streptophyta</taxon>
        <taxon>Embryophyta</taxon>
        <taxon>Tracheophyta</taxon>
        <taxon>Spermatophyta</taxon>
        <taxon>Magnoliopsida</taxon>
        <taxon>eudicotyledons</taxon>
        <taxon>Gunneridae</taxon>
        <taxon>Pentapetalae</taxon>
        <taxon>rosids</taxon>
        <taxon>malvids</taxon>
        <taxon>Sapindales</taxon>
        <taxon>Sapindaceae</taxon>
        <taxon>Hippocastanoideae</taxon>
        <taxon>Acereae</taxon>
        <taxon>Acer</taxon>
    </lineage>
</organism>
<dbReference type="AlphaFoldDB" id="A0AAD5NZN3"/>
<evidence type="ECO:0000256" key="1">
    <source>
        <dbReference type="ARBA" id="ARBA00004245"/>
    </source>
</evidence>
<proteinExistence type="inferred from homology"/>
<accession>A0AAD5NZN3</accession>
<feature type="compositionally biased region" description="Polar residues" evidence="6">
    <location>
        <begin position="20"/>
        <end position="30"/>
    </location>
</feature>
<feature type="compositionally biased region" description="Low complexity" evidence="6">
    <location>
        <begin position="271"/>
        <end position="285"/>
    </location>
</feature>
<feature type="domain" description="TPX2 C-terminal" evidence="7">
    <location>
        <begin position="294"/>
        <end position="368"/>
    </location>
</feature>
<dbReference type="GO" id="GO:0008017">
    <property type="term" value="F:microtubule binding"/>
    <property type="evidence" value="ECO:0007669"/>
    <property type="project" value="InterPro"/>
</dbReference>
<keyword evidence="4" id="KW-0493">Microtubule</keyword>
<feature type="region of interest" description="Disordered" evidence="6">
    <location>
        <begin position="316"/>
        <end position="386"/>
    </location>
</feature>
<feature type="compositionally biased region" description="Polar residues" evidence="6">
    <location>
        <begin position="44"/>
        <end position="54"/>
    </location>
</feature>
<keyword evidence="3" id="KW-0963">Cytoplasm</keyword>
<evidence type="ECO:0000259" key="7">
    <source>
        <dbReference type="Pfam" id="PF06886"/>
    </source>
</evidence>
<reference evidence="8" key="1">
    <citation type="journal article" date="2022" name="Plant J.">
        <title>Strategies of tolerance reflected in two North American maple genomes.</title>
        <authorList>
            <person name="McEvoy S.L."/>
            <person name="Sezen U.U."/>
            <person name="Trouern-Trend A."/>
            <person name="McMahon S.M."/>
            <person name="Schaberg P.G."/>
            <person name="Yang J."/>
            <person name="Wegrzyn J.L."/>
            <person name="Swenson N.G."/>
        </authorList>
    </citation>
    <scope>NUCLEOTIDE SEQUENCE</scope>
    <source>
        <strain evidence="8">91603</strain>
    </source>
</reference>
<dbReference type="EMBL" id="JAJSOW010000003">
    <property type="protein sequence ID" value="KAI9194590.1"/>
    <property type="molecule type" value="Genomic_DNA"/>
</dbReference>
<keyword evidence="9" id="KW-1185">Reference proteome</keyword>
<comment type="similarity">
    <text evidence="2">Belongs to the TPX2 family.</text>
</comment>
<feature type="region of interest" description="Disordered" evidence="6">
    <location>
        <begin position="208"/>
        <end position="285"/>
    </location>
</feature>
<protein>
    <recommendedName>
        <fullName evidence="7">TPX2 C-terminal domain-containing protein</fullName>
    </recommendedName>
</protein>
<feature type="region of interest" description="Disordered" evidence="6">
    <location>
        <begin position="20"/>
        <end position="54"/>
    </location>
</feature>
<gene>
    <name evidence="8" type="ORF">LWI28_007411</name>
</gene>
<dbReference type="InterPro" id="IPR044806">
    <property type="entry name" value="WVD2/WDL1-4"/>
</dbReference>
<evidence type="ECO:0000313" key="9">
    <source>
        <dbReference type="Proteomes" id="UP001064489"/>
    </source>
</evidence>
<reference evidence="8" key="2">
    <citation type="submission" date="2023-02" db="EMBL/GenBank/DDBJ databases">
        <authorList>
            <person name="Swenson N.G."/>
            <person name="Wegrzyn J.L."/>
            <person name="Mcevoy S.L."/>
        </authorList>
    </citation>
    <scope>NUCLEOTIDE SEQUENCE</scope>
    <source>
        <strain evidence="8">91603</strain>
        <tissue evidence="8">Leaf</tissue>
    </source>
</reference>